<dbReference type="GO" id="GO:0042147">
    <property type="term" value="P:retrograde transport, endosome to Golgi"/>
    <property type="evidence" value="ECO:0007669"/>
    <property type="project" value="InterPro"/>
</dbReference>
<accession>J4C2U3</accession>
<dbReference type="InterPro" id="IPR005378">
    <property type="entry name" value="Vps35"/>
</dbReference>
<dbReference type="Gene3D" id="1.25.40.660">
    <property type="entry name" value="Vacuolar protein sorting-associated protein 35, helical subcomplex Vps35-C"/>
    <property type="match status" value="1"/>
</dbReference>
<keyword evidence="4 6" id="KW-0653">Protein transport</keyword>
<dbReference type="eggNOG" id="KOG1107">
    <property type="taxonomic scope" value="Eukaryota"/>
</dbReference>
<dbReference type="KEGG" id="tot:TOT_010000750"/>
<gene>
    <name evidence="7" type="ORF">TOT_010000750</name>
</gene>
<comment type="function">
    <text evidence="6">Plays a role in vesicular protein sorting.</text>
</comment>
<dbReference type="OMA" id="VFNELEY"/>
<dbReference type="PANTHER" id="PTHR11099">
    <property type="entry name" value="VACUOLAR SORTING PROTEIN 35"/>
    <property type="match status" value="1"/>
</dbReference>
<dbReference type="OrthoDB" id="10258141at2759"/>
<dbReference type="STRING" id="869250.J4C2U3"/>
<dbReference type="VEuPathDB" id="PiroplasmaDB:TOT_010000750"/>
<dbReference type="AlphaFoldDB" id="J4C2U3"/>
<evidence type="ECO:0000256" key="4">
    <source>
        <dbReference type="ARBA" id="ARBA00022927"/>
    </source>
</evidence>
<protein>
    <recommendedName>
        <fullName evidence="6">Vacuolar protein sorting-associated protein 35</fullName>
    </recommendedName>
</protein>
<dbReference type="PIRSF" id="PIRSF009375">
    <property type="entry name" value="Retromer_Vps35"/>
    <property type="match status" value="1"/>
</dbReference>
<evidence type="ECO:0000256" key="3">
    <source>
        <dbReference type="ARBA" id="ARBA00022448"/>
    </source>
</evidence>
<dbReference type="PANTHER" id="PTHR11099:SF0">
    <property type="entry name" value="VACUOLAR PROTEIN SORTING-ASSOCIATED PROTEIN 35"/>
    <property type="match status" value="1"/>
</dbReference>
<dbReference type="GO" id="GO:0005829">
    <property type="term" value="C:cytosol"/>
    <property type="evidence" value="ECO:0007669"/>
    <property type="project" value="GOC"/>
</dbReference>
<evidence type="ECO:0000313" key="8">
    <source>
        <dbReference type="Proteomes" id="UP000003786"/>
    </source>
</evidence>
<evidence type="ECO:0000256" key="6">
    <source>
        <dbReference type="PIRNR" id="PIRNR009375"/>
    </source>
</evidence>
<comment type="similarity">
    <text evidence="2 6">Belongs to the VPS35 family.</text>
</comment>
<sequence>MILDDVVNSPNNYPPPDQGKILEEAIFFVKEQSYYMKKAIEMEDISNSLKHGSNIISELRTSTLSPIHYYELYMKVFNELEYLSDFIGDHAKKSNIIGELYVSVQQATFILPRLYLLIMVGAHYIKSKKVTAKEILDDITELCKGIQHPMRGLFLRYYLVQICKDKLPDSDPGNENGFLDSFDFLMNNFCESIRLWIRLNKTGQDKKKIDKERLELGLLVGANLVRITQLEGVDINFYATTALPRILNEINSIDDYVAQKYLLDCLIQAFSDEFHIHTIDEILSACVSSIKSEIGRWLISRLPMRMSDDIVTGIESNNVADDGISILITMMNRLSTFLTSNPEVRVLVEALPEGVDIFLTFQKHLSKLKVTKGAPVTRSDEEGGRVGVKGYLDLLASFLEFTTTLYPGVVEHVEYILNNVVELLSNVLGDVVIEGAPAQSIVKLLTIPIKTLSLKALELSYNEKLMAFLSPEMRKKMSHDLIDSLVTTSIAMDELSSFEVFFHFVAPLFEPFKGEDSEFLSDALLEKIKLEQFQICKLIQAIKCSSVNEQFLIYKDLMSKILNGGSLRLKYTLPCLITCSLNLIFATCSAEADQTLNAKMSSLKISHTHEFAMEIFKFVNSIAEVLQPISPSETLKLLILTAVSVDEFARTCVTSLGENGSFASDMKMMCLNFLMHACNCYEDEITYSSDRLSSLKYMCSAVSSKITILEKDDYFNVAMLLAKYGLNLTRIHHRCQALAVAAYLFSSPHYYNEQRLCWCLERCVTVVNTFDFCAPYKLVEALLYPLETSRYFKLKSVTKLIQSKLDELLPKLSKDEFETYNEKVDGIQRFVNLVGK</sequence>
<comment type="subcellular location">
    <subcellularLocation>
        <location evidence="1">Membrane</location>
        <topology evidence="1">Peripheral membrane protein</topology>
    </subcellularLocation>
</comment>
<dbReference type="EMBL" id="AP011946">
    <property type="protein sequence ID" value="BAM39291.1"/>
    <property type="molecule type" value="Genomic_DNA"/>
</dbReference>
<evidence type="ECO:0000256" key="2">
    <source>
        <dbReference type="ARBA" id="ARBA00006536"/>
    </source>
</evidence>
<dbReference type="GeneID" id="20713631"/>
<keyword evidence="5" id="KW-0472">Membrane</keyword>
<name>J4C2U3_THEOR</name>
<reference evidence="7 8" key="1">
    <citation type="journal article" date="2012" name="MBio">
        <title>Comparative genome analysis of three eukaryotic parasites with differing abilities to transform leukocytes reveals key mediators of Theileria-induced leukocyte transformation.</title>
        <authorList>
            <person name="Hayashida K."/>
            <person name="Hara Y."/>
            <person name="Abe T."/>
            <person name="Yamasaki C."/>
            <person name="Toyoda A."/>
            <person name="Kosuge T."/>
            <person name="Suzuki Y."/>
            <person name="Sato Y."/>
            <person name="Kawashima S."/>
            <person name="Katayama T."/>
            <person name="Wakaguri H."/>
            <person name="Inoue N."/>
            <person name="Homma K."/>
            <person name="Tada-Umezaki M."/>
            <person name="Yagi Y."/>
            <person name="Fujii Y."/>
            <person name="Habara T."/>
            <person name="Kanehisa M."/>
            <person name="Watanabe H."/>
            <person name="Ito K."/>
            <person name="Gojobori T."/>
            <person name="Sugawara H."/>
            <person name="Imanishi T."/>
            <person name="Weir W."/>
            <person name="Gardner M."/>
            <person name="Pain A."/>
            <person name="Shiels B."/>
            <person name="Hattori M."/>
            <person name="Nene V."/>
            <person name="Sugimoto C."/>
        </authorList>
    </citation>
    <scope>NUCLEOTIDE SEQUENCE [LARGE SCALE GENOMIC DNA]</scope>
    <source>
        <strain evidence="7 8">Shintoku</strain>
    </source>
</reference>
<proteinExistence type="inferred from homology"/>
<organism evidence="7 8">
    <name type="scientific">Theileria orientalis strain Shintoku</name>
    <dbReference type="NCBI Taxonomy" id="869250"/>
    <lineage>
        <taxon>Eukaryota</taxon>
        <taxon>Sar</taxon>
        <taxon>Alveolata</taxon>
        <taxon>Apicomplexa</taxon>
        <taxon>Aconoidasida</taxon>
        <taxon>Piroplasmida</taxon>
        <taxon>Theileriidae</taxon>
        <taxon>Theileria</taxon>
    </lineage>
</organism>
<dbReference type="RefSeq" id="XP_009689592.1">
    <property type="nucleotide sequence ID" value="XM_009691297.1"/>
</dbReference>
<keyword evidence="3 6" id="KW-0813">Transport</keyword>
<dbReference type="InterPro" id="IPR042491">
    <property type="entry name" value="Vps35_C"/>
</dbReference>
<evidence type="ECO:0000256" key="5">
    <source>
        <dbReference type="ARBA" id="ARBA00023136"/>
    </source>
</evidence>
<dbReference type="GO" id="GO:0006886">
    <property type="term" value="P:intracellular protein transport"/>
    <property type="evidence" value="ECO:0007669"/>
    <property type="project" value="TreeGrafter"/>
</dbReference>
<dbReference type="GO" id="GO:0005770">
    <property type="term" value="C:late endosome"/>
    <property type="evidence" value="ECO:0007669"/>
    <property type="project" value="TreeGrafter"/>
</dbReference>
<dbReference type="GO" id="GO:0030906">
    <property type="term" value="C:retromer, cargo-selective complex"/>
    <property type="evidence" value="ECO:0007669"/>
    <property type="project" value="InterPro"/>
</dbReference>
<dbReference type="Proteomes" id="UP000003786">
    <property type="component" value="Chromosome 1"/>
</dbReference>
<evidence type="ECO:0000313" key="7">
    <source>
        <dbReference type="EMBL" id="BAM39291.1"/>
    </source>
</evidence>
<dbReference type="Pfam" id="PF03635">
    <property type="entry name" value="Vps35"/>
    <property type="match status" value="1"/>
</dbReference>
<evidence type="ECO:0000256" key="1">
    <source>
        <dbReference type="ARBA" id="ARBA00004170"/>
    </source>
</evidence>
<keyword evidence="8" id="KW-1185">Reference proteome</keyword>